<feature type="coiled-coil region" evidence="6">
    <location>
        <begin position="270"/>
        <end position="304"/>
    </location>
</feature>
<evidence type="ECO:0000259" key="8">
    <source>
        <dbReference type="PROSITE" id="PS50217"/>
    </source>
</evidence>
<feature type="region of interest" description="Disordered" evidence="7">
    <location>
        <begin position="41"/>
        <end position="113"/>
    </location>
</feature>
<dbReference type="GO" id="GO:0000977">
    <property type="term" value="F:RNA polymerase II transcription regulatory region sequence-specific DNA binding"/>
    <property type="evidence" value="ECO:0007669"/>
    <property type="project" value="TreeGrafter"/>
</dbReference>
<dbReference type="InterPro" id="IPR004827">
    <property type="entry name" value="bZIP"/>
</dbReference>
<feature type="region of interest" description="Disordered" evidence="7">
    <location>
        <begin position="1"/>
        <end position="21"/>
    </location>
</feature>
<feature type="region of interest" description="Disordered" evidence="7">
    <location>
        <begin position="308"/>
        <end position="348"/>
    </location>
</feature>
<dbReference type="Pfam" id="PF07716">
    <property type="entry name" value="bZIP_2"/>
    <property type="match status" value="1"/>
</dbReference>
<keyword evidence="5" id="KW-0539">Nucleus</keyword>
<accession>A0A4V3XD93</accession>
<dbReference type="Proteomes" id="UP000310158">
    <property type="component" value="Unassembled WGS sequence"/>
</dbReference>
<evidence type="ECO:0000256" key="1">
    <source>
        <dbReference type="ARBA" id="ARBA00004123"/>
    </source>
</evidence>
<dbReference type="SUPFAM" id="SSF57959">
    <property type="entry name" value="Leucine zipper domain"/>
    <property type="match status" value="1"/>
</dbReference>
<comment type="subcellular location">
    <subcellularLocation>
        <location evidence="1">Nucleus</location>
    </subcellularLocation>
</comment>
<evidence type="ECO:0000256" key="4">
    <source>
        <dbReference type="ARBA" id="ARBA00023163"/>
    </source>
</evidence>
<dbReference type="SMART" id="SM00338">
    <property type="entry name" value="BRLZ"/>
    <property type="match status" value="1"/>
</dbReference>
<dbReference type="PANTHER" id="PTHR13044:SF14">
    <property type="entry name" value="CRYPTOCEPHAL, ISOFORM A"/>
    <property type="match status" value="1"/>
</dbReference>
<keyword evidence="2" id="KW-0805">Transcription regulation</keyword>
<name>A0A4V3XD93_9AGAM</name>
<dbReference type="GO" id="GO:0001228">
    <property type="term" value="F:DNA-binding transcription activator activity, RNA polymerase II-specific"/>
    <property type="evidence" value="ECO:0007669"/>
    <property type="project" value="TreeGrafter"/>
</dbReference>
<feature type="compositionally biased region" description="Low complexity" evidence="7">
    <location>
        <begin position="217"/>
        <end position="234"/>
    </location>
</feature>
<evidence type="ECO:0000313" key="9">
    <source>
        <dbReference type="EMBL" id="THH08843.1"/>
    </source>
</evidence>
<dbReference type="Gene3D" id="1.20.5.170">
    <property type="match status" value="1"/>
</dbReference>
<feature type="compositionally biased region" description="Polar residues" evidence="7">
    <location>
        <begin position="48"/>
        <end position="60"/>
    </location>
</feature>
<proteinExistence type="predicted"/>
<feature type="domain" description="BZIP" evidence="8">
    <location>
        <begin position="250"/>
        <end position="303"/>
    </location>
</feature>
<evidence type="ECO:0000256" key="7">
    <source>
        <dbReference type="SAM" id="MobiDB-lite"/>
    </source>
</evidence>
<dbReference type="PROSITE" id="PS00036">
    <property type="entry name" value="BZIP_BASIC"/>
    <property type="match status" value="1"/>
</dbReference>
<dbReference type="InterPro" id="IPR046347">
    <property type="entry name" value="bZIP_sf"/>
</dbReference>
<evidence type="ECO:0000256" key="3">
    <source>
        <dbReference type="ARBA" id="ARBA00023125"/>
    </source>
</evidence>
<dbReference type="OrthoDB" id="1939598at2759"/>
<evidence type="ECO:0000256" key="6">
    <source>
        <dbReference type="SAM" id="Coils"/>
    </source>
</evidence>
<dbReference type="EMBL" id="SGPL01000670">
    <property type="protein sequence ID" value="THH08843.1"/>
    <property type="molecule type" value="Genomic_DNA"/>
</dbReference>
<gene>
    <name evidence="9" type="ORF">EW146_g8864</name>
</gene>
<keyword evidence="6" id="KW-0175">Coiled coil</keyword>
<organism evidence="9 10">
    <name type="scientific">Bondarzewia mesenterica</name>
    <dbReference type="NCBI Taxonomy" id="1095465"/>
    <lineage>
        <taxon>Eukaryota</taxon>
        <taxon>Fungi</taxon>
        <taxon>Dikarya</taxon>
        <taxon>Basidiomycota</taxon>
        <taxon>Agaricomycotina</taxon>
        <taxon>Agaricomycetes</taxon>
        <taxon>Russulales</taxon>
        <taxon>Bondarzewiaceae</taxon>
        <taxon>Bondarzewia</taxon>
    </lineage>
</organism>
<feature type="compositionally biased region" description="Pro residues" evidence="7">
    <location>
        <begin position="131"/>
        <end position="140"/>
    </location>
</feature>
<reference evidence="9 10" key="1">
    <citation type="submission" date="2019-02" db="EMBL/GenBank/DDBJ databases">
        <title>Genome sequencing of the rare red list fungi Bondarzewia mesenterica.</title>
        <authorList>
            <person name="Buettner E."/>
            <person name="Kellner H."/>
        </authorList>
    </citation>
    <scope>NUCLEOTIDE SEQUENCE [LARGE SCALE GENOMIC DNA]</scope>
    <source>
        <strain evidence="9 10">DSM 108281</strain>
    </source>
</reference>
<sequence length="348" mass="37604">MLALKAGETANPGEEALLTSFDPASIQTELDLWEHLSFSFDMDKDHQPPSNNQAGSSASVNAAAPKSRRRKSESAAPQSSMAPPPAPNPVAALPGQSNPPLPPGNPAEGYEALARALRALQEAYLYLPPQAGFPPQPPNNMPNNLNPFSQQQQVPPNLYAQFPWPSPMPSPSRSQPTQGTQQFIPPLPPFAFPTGGQFSSVLPPLPQHQPHIDPQLQPAASTSAAASTVSPQAANQMPSPVDSELNLTDEKRRRNTAASARFRIKKKQKTVNLERTVSDLSGRVEELEQEASDLRKENGWLKEIVMLKSKRSTGDYLQPDASIGDDDDEDVSNDKGEGSSTTKKNRDA</sequence>
<keyword evidence="3" id="KW-0238">DNA-binding</keyword>
<dbReference type="CDD" id="cd14705">
    <property type="entry name" value="bZIP_Zip1"/>
    <property type="match status" value="1"/>
</dbReference>
<protein>
    <recommendedName>
        <fullName evidence="8">BZIP domain-containing protein</fullName>
    </recommendedName>
</protein>
<evidence type="ECO:0000313" key="10">
    <source>
        <dbReference type="Proteomes" id="UP000310158"/>
    </source>
</evidence>
<evidence type="ECO:0000256" key="2">
    <source>
        <dbReference type="ARBA" id="ARBA00023015"/>
    </source>
</evidence>
<dbReference type="PANTHER" id="PTHR13044">
    <property type="entry name" value="ACTIVATING TRANSCRIPTION FACTOR ATF 4/5"/>
    <property type="match status" value="1"/>
</dbReference>
<keyword evidence="10" id="KW-1185">Reference proteome</keyword>
<dbReference type="GO" id="GO:0005634">
    <property type="term" value="C:nucleus"/>
    <property type="evidence" value="ECO:0007669"/>
    <property type="project" value="UniProtKB-SubCell"/>
</dbReference>
<dbReference type="AlphaFoldDB" id="A0A4V3XD93"/>
<feature type="region of interest" description="Disordered" evidence="7">
    <location>
        <begin position="128"/>
        <end position="263"/>
    </location>
</feature>
<evidence type="ECO:0000256" key="5">
    <source>
        <dbReference type="ARBA" id="ARBA00023242"/>
    </source>
</evidence>
<dbReference type="PROSITE" id="PS50217">
    <property type="entry name" value="BZIP"/>
    <property type="match status" value="1"/>
</dbReference>
<comment type="caution">
    <text evidence="9">The sequence shown here is derived from an EMBL/GenBank/DDBJ whole genome shotgun (WGS) entry which is preliminary data.</text>
</comment>
<keyword evidence="4" id="KW-0804">Transcription</keyword>